<dbReference type="OrthoDB" id="1748166at2759"/>
<evidence type="ECO:0000313" key="1">
    <source>
        <dbReference type="EMBL" id="KAF9598031.1"/>
    </source>
</evidence>
<proteinExistence type="predicted"/>
<dbReference type="EMBL" id="JADFTS010000007">
    <property type="protein sequence ID" value="KAF9598031.1"/>
    <property type="molecule type" value="Genomic_DNA"/>
</dbReference>
<reference evidence="1 2" key="1">
    <citation type="submission" date="2020-10" db="EMBL/GenBank/DDBJ databases">
        <title>The Coptis chinensis genome and diversification of protoberbering-type alkaloids.</title>
        <authorList>
            <person name="Wang B."/>
            <person name="Shu S."/>
            <person name="Song C."/>
            <person name="Liu Y."/>
        </authorList>
    </citation>
    <scope>NUCLEOTIDE SEQUENCE [LARGE SCALE GENOMIC DNA]</scope>
    <source>
        <strain evidence="1">HL-2020</strain>
        <tissue evidence="1">Leaf</tissue>
    </source>
</reference>
<sequence length="141" mass="15178">MIARLQIFKRFRGTTRSHTTSTARGNVVKGAFGDAIADRVNIISKSAGPFLEGGLQLLTLVFNSWLPKTIDRKFVSQVVLGNGQIFTGTAINNFVLNGTSYPLIWGGDGANVSASAKPDFARFCLPGNLNSLKEENRSCNG</sequence>
<dbReference type="AlphaFoldDB" id="A0A835LSM0"/>
<protein>
    <submittedName>
        <fullName evidence="1">Uncharacterized protein</fullName>
    </submittedName>
</protein>
<gene>
    <name evidence="1" type="ORF">IFM89_023717</name>
</gene>
<organism evidence="1 2">
    <name type="scientific">Coptis chinensis</name>
    <dbReference type="NCBI Taxonomy" id="261450"/>
    <lineage>
        <taxon>Eukaryota</taxon>
        <taxon>Viridiplantae</taxon>
        <taxon>Streptophyta</taxon>
        <taxon>Embryophyta</taxon>
        <taxon>Tracheophyta</taxon>
        <taxon>Spermatophyta</taxon>
        <taxon>Magnoliopsida</taxon>
        <taxon>Ranunculales</taxon>
        <taxon>Ranunculaceae</taxon>
        <taxon>Coptidoideae</taxon>
        <taxon>Coptis</taxon>
    </lineage>
</organism>
<keyword evidence="2" id="KW-1185">Reference proteome</keyword>
<comment type="caution">
    <text evidence="1">The sequence shown here is derived from an EMBL/GenBank/DDBJ whole genome shotgun (WGS) entry which is preliminary data.</text>
</comment>
<name>A0A835LSM0_9MAGN</name>
<evidence type="ECO:0000313" key="2">
    <source>
        <dbReference type="Proteomes" id="UP000631114"/>
    </source>
</evidence>
<accession>A0A835LSM0</accession>
<dbReference type="Gene3D" id="3.50.30.30">
    <property type="match status" value="1"/>
</dbReference>
<dbReference type="Proteomes" id="UP000631114">
    <property type="component" value="Unassembled WGS sequence"/>
</dbReference>